<evidence type="ECO:0000259" key="2">
    <source>
        <dbReference type="PROSITE" id="PS51272"/>
    </source>
</evidence>
<sequence length="2851" mass="311428">MNYKKFVRMISMLLAAVLFVQVYPAYPSRSEQQVYAEPADMVPPADMTPTGSTYEPGTPPAPIDMFKEYTWEKVVSNIMPSARLGAAMAFDEKNGKVVMFGGQGVSGLLKDNFLWDGVEKKWQKLADSSVPGGLAARKGAAIAYDPGLEQVVMFGGEGASGVLNDMWVWKGDSLQWQPLAIATPPARAGAAFAFDGENLVLFGGYQLSGSTKTRLADTWVFDGTAWEEKTPDQSPPATHSATMAYDGKHAVLYGGNIGEEVRGTSYQINSNKLWIWDGTAWNDSAPTVEALDWGRWGQAMAYDGRRVVFYGGEFDWINGYDQSVNPSKTRPIAQSADSQGSDAAFGWDGSSWTRWSGKSKGPGGGIVDGPGSGTYMSMAFDGSQFVLFGGFHEWGGLTNETFTFGNPLPVLPTASITGSPVILMDKVDKTKDMVKFTSEIKGKAMTEIGIEYREAGAAAWEKKLHNDTQAGAIPFEINGLKWQVDYEARIYATNSVGTAYSSISTFKFYEDPAMVVPDLRYDRSSPSVLHSKDKKRIVVVGDGITNLWRKPADQIHYALKSKNGTLYPLTANVRNNVELELNWTEDLPDGKYDLELNHDFYNDFIIPDSLLITSTGVYEPRDYNEIAIPSTDADNEDIQQMIIRGPFTEKPDKLGVFELNKPDQVIMLNEYIKFKGTSLTIDKTGEVTYVEGFGRLYVEKAGIMYTLFLGEFEFNSDEFAIEIAGDMSGYDYLSLNLPVNLKMITFVNGGVRLGGDIKVDFTAGTTKIKGNSEIEALEFKRDRFDFAGQFSVEGQFETGPLEGAELRFRLDTRVPLYGAGGSFDLRKQKVGFEADILFKRGKLDSLSFGVRRKIKLGSTGAQITRLGGGFSGLASQNEVPFTLKAFGGVSDAIMPEIKGYNMVNGNNLSVGLSRYHFEASGELAVYWVPVANLDFLTVWDASGFKEYSSAGFRFDANLNLVDVVVGQVFAQYFAKSGYAGFVSARVQIPRWVSVIGGKSFGGIDVGVNNKEIFGSVGSGWFGGSAKYMFTPNSFDFSLGASSDMKREIERMKRNMVKPAGRSMAKIGGGVMLFSNAFANTSFTPLTNPLLTGDNGYFLRLASDVLQQGETGVDTSAVGRIALGQFTGVLRENTPEASFTVGDQIQYAWKADHHYEALLMLDGKQEDIKLIRPLGTSASLNYTDKPSTSNGLIDAVYHEEEGKTYIKLKLNANESWKLIASESQQIELYELTFENQSLTLNELAERWAAASELKLNAVDIMKRGLTLIELEQPKGDLKIYKPDGREYELVSDSSKSSWNSFVDPISSKLNILIDVAQTGEWLLDAGESIEAKIYTLGEKTTLEELKAWKANGQVQTELKLGEGQALVELEEAEETAVLYRPDGTIYPLQADREESNWNAQYEADKKKWTILIDATYEESGLWTVRDSGFVTVRVFTSTEKYDSLIPFFSEGSADYSTSVAIDEAGRYMFMVTGGARDTQLIAPNGIAYPLVFSDEDDKNYNAVLQEAVFEDEAANEELYGDMTFTSNMPMVKDQDLLSVGADVEQTGKWTIRSSQPVEVNMYELDPVAEISEFTAEAVDAGTNSFKVRWNVKNAKQGTKVSLMVTDLSEKAIGPVILKELPSSGVQTIDIPEQFMPGQYWLSMVAEGEDSAPLFAVTKDKVELKASVMLPQPRQLAIASTGNGEITLRFPSIAADGLEYYQLTVSTKDKTGNPISETFGVDPMDGKFQDIIISGYESEQSYSLHVMAVGELDGKVIVSPVSDSIETFLPAPNRAKLELSFNTAGAKQKTSKYKSYDEQEELMVNTAAEQVIVNAKSDQAAEISLYVNGELMATKAAQSDNIVGFNLNELVNGAINQASPLDQRDYTIEIEAVNERGDYSSDYRKLYIDRTEPYLYAAGQLEENGKDRMPLNGQVVYGSRLPMIGQTEIGASLTVDGRSVPVNAEGKFNYFAPIAWDASGVHTVIVIAEDEVGNTSEYYFDVVKGTETAEQSKVKPTDLATLELDQGVLSQPFHPDHTGVYETVIEEGKVRLYAVAAAGDSLITVNNQPLDAAGYTELDAPVGNSVYSVQVKVTGADSSTKTYVVEVHGKPSDVAVLKKLSLLAGTEELLTEPAFNGAHDEYKVYVENDVSTIQVTGEAYKQGSTINVYAGDGPNLMEQNQQSIPVRVGETTIRVKVTAPNGKDTKEYSVIVTRAQDSNAQLSQLTLKGGKFTKAFAGNETEYQVIVPEGTSVFEITPESASQTAVIRLADNGAVIANGTSHPIALKDGAQHVQLDVTAEDGTIASYKLAVLKQSAPAAEAPFLSELKVDGLNMLPAFTSSKLSYSLEKEIENSYVNIVANTATTGVKLTLNGKPIQKGENRIEGLAVGSNLIVIGVESADRSSSRQYSIEVVKKASSAVPDRDAEVAAGDSSSAVAKVTITRSVTINGVKVDTVNIPLEKANEIIKQVTEKQQKTARIIITDLASDRADELKLNIPSKAIAALSESGISLIVTTPNAGLTLSAETIRHIKEAGIELYFRIVPIRTQASQQKVQDRLLNESSLKKMLGGRETAVLGIPTTIETNYKDSLTRIVLPLAGLTVTRNSEAAKELAAQLAVYIEHSDGDKVLKQGTLLYDGKGVVSGYEFEVTKFSLFTLVRLTKDKRYEPYISGYPDGTFRPSQTITRAELASVLAKELMLNEELFAETTQAGQGAVKQSYQDVKAGHWAEEAITLLRYHGMMNGDKQGNFRPGDGVTRAEIAVIADRWNKLASSDGKPSFSDLAGHWASDEVASVQKAGMMQGYPDATFRPNKLLLRGEAVRVLNTVFERPIPQEQAASRWPDVPAAFWASKDIAIASSYVQVLPDGQVRLLQLN</sequence>
<feature type="domain" description="SLH" evidence="2">
    <location>
        <begin position="2619"/>
        <end position="2684"/>
    </location>
</feature>
<dbReference type="InterPro" id="IPR015915">
    <property type="entry name" value="Kelch-typ_b-propeller"/>
</dbReference>
<name>A0A7W5GAA9_9BACL</name>
<dbReference type="Pfam" id="PF00395">
    <property type="entry name" value="SLH"/>
    <property type="match status" value="3"/>
</dbReference>
<feature type="signal peptide" evidence="1">
    <location>
        <begin position="1"/>
        <end position="25"/>
    </location>
</feature>
<gene>
    <name evidence="3" type="ORF">FHS16_002626</name>
</gene>
<feature type="domain" description="SLH" evidence="2">
    <location>
        <begin position="2751"/>
        <end position="2814"/>
    </location>
</feature>
<evidence type="ECO:0000313" key="3">
    <source>
        <dbReference type="EMBL" id="MBB3152576.1"/>
    </source>
</evidence>
<dbReference type="InterPro" id="IPR025883">
    <property type="entry name" value="Cadherin-like_domain"/>
</dbReference>
<organism evidence="3 4">
    <name type="scientific">Paenibacillus endophyticus</name>
    <dbReference type="NCBI Taxonomy" id="1294268"/>
    <lineage>
        <taxon>Bacteria</taxon>
        <taxon>Bacillati</taxon>
        <taxon>Bacillota</taxon>
        <taxon>Bacilli</taxon>
        <taxon>Bacillales</taxon>
        <taxon>Paenibacillaceae</taxon>
        <taxon>Paenibacillus</taxon>
    </lineage>
</organism>
<evidence type="ECO:0000313" key="4">
    <source>
        <dbReference type="Proteomes" id="UP000518605"/>
    </source>
</evidence>
<dbReference type="Gene3D" id="2.120.10.80">
    <property type="entry name" value="Kelch-type beta propeller"/>
    <property type="match status" value="1"/>
</dbReference>
<dbReference type="RefSeq" id="WP_183562626.1">
    <property type="nucleotide sequence ID" value="NZ_CBCSLB010000005.1"/>
</dbReference>
<protein>
    <recommendedName>
        <fullName evidence="2">SLH domain-containing protein</fullName>
    </recommendedName>
</protein>
<dbReference type="EMBL" id="JACHXW010000006">
    <property type="protein sequence ID" value="MBB3152576.1"/>
    <property type="molecule type" value="Genomic_DNA"/>
</dbReference>
<dbReference type="Pfam" id="PF24681">
    <property type="entry name" value="Kelch_KLHDC2_KLHL20_DRC7"/>
    <property type="match status" value="1"/>
</dbReference>
<reference evidence="3 4" key="1">
    <citation type="submission" date="2020-08" db="EMBL/GenBank/DDBJ databases">
        <title>Genomic Encyclopedia of Type Strains, Phase III (KMG-III): the genomes of soil and plant-associated and newly described type strains.</title>
        <authorList>
            <person name="Whitman W."/>
        </authorList>
    </citation>
    <scope>NUCLEOTIDE SEQUENCE [LARGE SCALE GENOMIC DNA]</scope>
    <source>
        <strain evidence="3 4">CECT 8234</strain>
    </source>
</reference>
<keyword evidence="4" id="KW-1185">Reference proteome</keyword>
<dbReference type="PANTHER" id="PTHR43308">
    <property type="entry name" value="OUTER MEMBRANE PROTEIN ALPHA-RELATED"/>
    <property type="match status" value="1"/>
</dbReference>
<evidence type="ECO:0000256" key="1">
    <source>
        <dbReference type="SAM" id="SignalP"/>
    </source>
</evidence>
<dbReference type="InterPro" id="IPR051465">
    <property type="entry name" value="Cell_Envelope_Struct_Comp"/>
</dbReference>
<dbReference type="InterPro" id="IPR001119">
    <property type="entry name" value="SLH_dom"/>
</dbReference>
<dbReference type="PANTHER" id="PTHR43308:SF5">
    <property type="entry name" value="S-LAYER PROTEIN _ PEPTIDOGLYCAN ENDO-BETA-N-ACETYLGLUCOSAMINIDASE"/>
    <property type="match status" value="1"/>
</dbReference>
<accession>A0A7W5GAA9</accession>
<proteinExistence type="predicted"/>
<dbReference type="PROSITE" id="PS51272">
    <property type="entry name" value="SLH"/>
    <property type="match status" value="3"/>
</dbReference>
<dbReference type="Pfam" id="PF12733">
    <property type="entry name" value="Cadherin-like"/>
    <property type="match status" value="3"/>
</dbReference>
<keyword evidence="1" id="KW-0732">Signal</keyword>
<dbReference type="SUPFAM" id="SSF117281">
    <property type="entry name" value="Kelch motif"/>
    <property type="match status" value="1"/>
</dbReference>
<feature type="domain" description="SLH" evidence="2">
    <location>
        <begin position="2692"/>
        <end position="2750"/>
    </location>
</feature>
<comment type="caution">
    <text evidence="3">The sequence shown here is derived from an EMBL/GenBank/DDBJ whole genome shotgun (WGS) entry which is preliminary data.</text>
</comment>
<feature type="chain" id="PRO_5030652446" description="SLH domain-containing protein" evidence="1">
    <location>
        <begin position="26"/>
        <end position="2851"/>
    </location>
</feature>
<dbReference type="Proteomes" id="UP000518605">
    <property type="component" value="Unassembled WGS sequence"/>
</dbReference>